<dbReference type="AlphaFoldDB" id="A0A9E7ZWF0"/>
<name>A0A9E7ZWF0_9HYPH</name>
<dbReference type="EMBL" id="CP102774">
    <property type="protein sequence ID" value="UZF88427.1"/>
    <property type="molecule type" value="Genomic_DNA"/>
</dbReference>
<gene>
    <name evidence="1" type="ORF">NWE54_06480</name>
</gene>
<accession>A0A9E7ZWF0</accession>
<reference evidence="1" key="1">
    <citation type="submission" date="2022-08" db="EMBL/GenBank/DDBJ databases">
        <title>Complete Genome Sequences of 2 Bosea sp. soil isolates.</title>
        <authorList>
            <person name="Alvarez Arevalo M."/>
            <person name="Sterndorff E.B."/>
            <person name="Faurdal D."/>
            <person name="Joergensen T.S."/>
            <person name="Weber T."/>
        </authorList>
    </citation>
    <scope>NUCLEOTIDE SEQUENCE</scope>
    <source>
        <strain evidence="1">NBC_00436</strain>
    </source>
</reference>
<protein>
    <submittedName>
        <fullName evidence="1">Uncharacterized protein</fullName>
    </submittedName>
</protein>
<organism evidence="1">
    <name type="scientific">Bosea sp. NBC_00436</name>
    <dbReference type="NCBI Taxonomy" id="2969620"/>
    <lineage>
        <taxon>Bacteria</taxon>
        <taxon>Pseudomonadati</taxon>
        <taxon>Pseudomonadota</taxon>
        <taxon>Alphaproteobacteria</taxon>
        <taxon>Hyphomicrobiales</taxon>
        <taxon>Boseaceae</taxon>
        <taxon>Bosea</taxon>
    </lineage>
</organism>
<dbReference type="SUPFAM" id="SSF53659">
    <property type="entry name" value="Isocitrate/Isopropylmalate dehydrogenase-like"/>
    <property type="match status" value="1"/>
</dbReference>
<dbReference type="Gene3D" id="3.40.718.10">
    <property type="entry name" value="Isopropylmalate Dehydrogenase"/>
    <property type="match status" value="1"/>
</dbReference>
<sequence>MAVLELARDRFDLGLSFDFGPRQQIAWRPRPHRLDDPVCGMLLQCLGEKRKLPAFEQASHAIDKAIDTVLTDPASCTPDLGGKTGTKRFGALVAETLRMA</sequence>
<evidence type="ECO:0000313" key="1">
    <source>
        <dbReference type="EMBL" id="UZF88427.1"/>
    </source>
</evidence>
<proteinExistence type="predicted"/>